<gene>
    <name evidence="10" type="ORF">EV03_2208</name>
</gene>
<comment type="caution">
    <text evidence="10">The sequence shown here is derived from an EMBL/GenBank/DDBJ whole genome shotgun (WGS) entry which is preliminary data.</text>
</comment>
<evidence type="ECO:0000313" key="11">
    <source>
        <dbReference type="Proteomes" id="UP000030392"/>
    </source>
</evidence>
<dbReference type="FunFam" id="3.40.50.300:FF:000218">
    <property type="entry name" value="Multidrug ABC transporter ATP-binding protein"/>
    <property type="match status" value="1"/>
</dbReference>
<keyword evidence="2 7" id="KW-0812">Transmembrane</keyword>
<organism evidence="10 11">
    <name type="scientific">Prochlorococcus marinus str. PAC1</name>
    <dbReference type="NCBI Taxonomy" id="59924"/>
    <lineage>
        <taxon>Bacteria</taxon>
        <taxon>Bacillati</taxon>
        <taxon>Cyanobacteriota</taxon>
        <taxon>Cyanophyceae</taxon>
        <taxon>Synechococcales</taxon>
        <taxon>Prochlorococcaceae</taxon>
        <taxon>Prochlorococcus</taxon>
    </lineage>
</organism>
<dbReference type="PROSITE" id="PS50893">
    <property type="entry name" value="ABC_TRANSPORTER_2"/>
    <property type="match status" value="1"/>
</dbReference>
<evidence type="ECO:0000256" key="4">
    <source>
        <dbReference type="ARBA" id="ARBA00022840"/>
    </source>
</evidence>
<evidence type="ECO:0000256" key="2">
    <source>
        <dbReference type="ARBA" id="ARBA00022692"/>
    </source>
</evidence>
<evidence type="ECO:0000259" key="9">
    <source>
        <dbReference type="PROSITE" id="PS50929"/>
    </source>
</evidence>
<dbReference type="InterPro" id="IPR011527">
    <property type="entry name" value="ABC1_TM_dom"/>
</dbReference>
<dbReference type="PROSITE" id="PS50929">
    <property type="entry name" value="ABC_TM1F"/>
    <property type="match status" value="1"/>
</dbReference>
<dbReference type="SMART" id="SM00382">
    <property type="entry name" value="AAA"/>
    <property type="match status" value="1"/>
</dbReference>
<name>A0A0A2C4J4_PROMR</name>
<comment type="subcellular location">
    <subcellularLocation>
        <location evidence="1">Cell membrane</location>
        <topology evidence="1">Multi-pass membrane protein</topology>
    </subcellularLocation>
</comment>
<dbReference type="RefSeq" id="WP_036907721.1">
    <property type="nucleotide sequence ID" value="NZ_CP138967.1"/>
</dbReference>
<evidence type="ECO:0000256" key="1">
    <source>
        <dbReference type="ARBA" id="ARBA00004651"/>
    </source>
</evidence>
<keyword evidence="4" id="KW-0067">ATP-binding</keyword>
<sequence>MKQKNKINFIYLIGKLKGHLPTLLLGGISMFIYVICWPILAWLSGKLIPAIGQGNTKQVLIVILQALIIFIIQKTAQYLQDSLLAKPALALSQDLRTTLFRKLQKTNILFIEKLSSGDIAYRLTEDVDRVGEVIYKSIQDTTPSIFQLLAVFGYMIFIDWNLSLATIILAPLIALLVSDFGGKVLKASEQSQDKISSLAGLLSEAVQGLPMVKAFAVEAWLQDDFDKQVKLHKEAKYKMLRLVALQHPIVGLIEIIGILGILTIGTYRIQTGGMSNEEFGSYFTALIMLIDPISHITTNYNELKQGQASLRRLNEITNKPLEISSSDRGITPERLDGKLSFKDVCFSYNDDKDVIKKINLDIDNGKITALVGPSGAGKSTIFSLILKFIEPSNGSIFIDNYNLNKVNTNYLRRLIGIVPQKTFIFSGTISEAIRFGRPTTKANIVNAARIANAHDFIEELPDGYETFIEERGSNLSGGQLQRISIARALLGDPTILLLDEATSALDAESEESVQKGLQQAMYNRTVLVIAHRLSTIQKADKIAVIEKGEVLEIGSHKELINRQGRYKDFCDKQFIKSY</sequence>
<dbReference type="GO" id="GO:0016887">
    <property type="term" value="F:ATP hydrolysis activity"/>
    <property type="evidence" value="ECO:0007669"/>
    <property type="project" value="InterPro"/>
</dbReference>
<protein>
    <submittedName>
        <fullName evidence="10">ABC transporter</fullName>
    </submittedName>
</protein>
<evidence type="ECO:0000256" key="6">
    <source>
        <dbReference type="ARBA" id="ARBA00023136"/>
    </source>
</evidence>
<dbReference type="InterPro" id="IPR027417">
    <property type="entry name" value="P-loop_NTPase"/>
</dbReference>
<evidence type="ECO:0000256" key="7">
    <source>
        <dbReference type="SAM" id="Phobius"/>
    </source>
</evidence>
<feature type="domain" description="ABC transmembrane type-1" evidence="9">
    <location>
        <begin position="24"/>
        <end position="305"/>
    </location>
</feature>
<dbReference type="CDD" id="cd07346">
    <property type="entry name" value="ABC_6TM_exporters"/>
    <property type="match status" value="1"/>
</dbReference>
<dbReference type="InterPro" id="IPR003593">
    <property type="entry name" value="AAA+_ATPase"/>
</dbReference>
<keyword evidence="6 7" id="KW-0472">Membrane</keyword>
<dbReference type="EMBL" id="JNAX01000015">
    <property type="protein sequence ID" value="KGG19820.1"/>
    <property type="molecule type" value="Genomic_DNA"/>
</dbReference>
<keyword evidence="5 7" id="KW-1133">Transmembrane helix</keyword>
<reference evidence="11" key="1">
    <citation type="journal article" date="2014" name="Sci. Data">
        <title>Genomes of diverse isolates of the marine cyanobacterium Prochlorococcus.</title>
        <authorList>
            <person name="Biller S."/>
            <person name="Berube P."/>
            <person name="Thompson J."/>
            <person name="Kelly L."/>
            <person name="Roggensack S."/>
            <person name="Awad L."/>
            <person name="Roache-Johnson K."/>
            <person name="Ding H."/>
            <person name="Giovannoni S.J."/>
            <person name="Moore L.R."/>
            <person name="Chisholm S.W."/>
        </authorList>
    </citation>
    <scope>NUCLEOTIDE SEQUENCE [LARGE SCALE GENOMIC DNA]</scope>
    <source>
        <strain evidence="11">PAC1</strain>
    </source>
</reference>
<feature type="domain" description="ABC transporter" evidence="8">
    <location>
        <begin position="339"/>
        <end position="572"/>
    </location>
</feature>
<dbReference type="Gene3D" id="3.40.50.300">
    <property type="entry name" value="P-loop containing nucleotide triphosphate hydrolases"/>
    <property type="match status" value="1"/>
</dbReference>
<evidence type="ECO:0000259" key="8">
    <source>
        <dbReference type="PROSITE" id="PS50893"/>
    </source>
</evidence>
<dbReference type="Pfam" id="PF00005">
    <property type="entry name" value="ABC_tran"/>
    <property type="match status" value="1"/>
</dbReference>
<evidence type="ECO:0000313" key="10">
    <source>
        <dbReference type="EMBL" id="KGG19820.1"/>
    </source>
</evidence>
<dbReference type="GO" id="GO:0005886">
    <property type="term" value="C:plasma membrane"/>
    <property type="evidence" value="ECO:0007669"/>
    <property type="project" value="UniProtKB-SubCell"/>
</dbReference>
<feature type="transmembrane region" description="Helical" evidence="7">
    <location>
        <begin position="20"/>
        <end position="43"/>
    </location>
</feature>
<dbReference type="InterPro" id="IPR003439">
    <property type="entry name" value="ABC_transporter-like_ATP-bd"/>
</dbReference>
<dbReference type="GO" id="GO:0015421">
    <property type="term" value="F:ABC-type oligopeptide transporter activity"/>
    <property type="evidence" value="ECO:0007669"/>
    <property type="project" value="TreeGrafter"/>
</dbReference>
<dbReference type="SUPFAM" id="SSF90123">
    <property type="entry name" value="ABC transporter transmembrane region"/>
    <property type="match status" value="1"/>
</dbReference>
<dbReference type="InterPro" id="IPR017871">
    <property type="entry name" value="ABC_transporter-like_CS"/>
</dbReference>
<dbReference type="Proteomes" id="UP000030392">
    <property type="component" value="Unassembled WGS sequence"/>
</dbReference>
<dbReference type="GO" id="GO:0005524">
    <property type="term" value="F:ATP binding"/>
    <property type="evidence" value="ECO:0007669"/>
    <property type="project" value="UniProtKB-KW"/>
</dbReference>
<evidence type="ECO:0000256" key="5">
    <source>
        <dbReference type="ARBA" id="ARBA00022989"/>
    </source>
</evidence>
<dbReference type="SUPFAM" id="SSF52540">
    <property type="entry name" value="P-loop containing nucleoside triphosphate hydrolases"/>
    <property type="match status" value="1"/>
</dbReference>
<feature type="transmembrane region" description="Helical" evidence="7">
    <location>
        <begin position="145"/>
        <end position="178"/>
    </location>
</feature>
<dbReference type="PROSITE" id="PS00211">
    <property type="entry name" value="ABC_TRANSPORTER_1"/>
    <property type="match status" value="1"/>
</dbReference>
<evidence type="ECO:0000256" key="3">
    <source>
        <dbReference type="ARBA" id="ARBA00022741"/>
    </source>
</evidence>
<dbReference type="InterPro" id="IPR039421">
    <property type="entry name" value="Type_1_exporter"/>
</dbReference>
<dbReference type="PANTHER" id="PTHR43394">
    <property type="entry name" value="ATP-DEPENDENT PERMEASE MDL1, MITOCHONDRIAL"/>
    <property type="match status" value="1"/>
</dbReference>
<dbReference type="InterPro" id="IPR036640">
    <property type="entry name" value="ABC1_TM_sf"/>
</dbReference>
<dbReference type="PANTHER" id="PTHR43394:SF1">
    <property type="entry name" value="ATP-BINDING CASSETTE SUB-FAMILY B MEMBER 10, MITOCHONDRIAL"/>
    <property type="match status" value="1"/>
</dbReference>
<keyword evidence="3" id="KW-0547">Nucleotide-binding</keyword>
<dbReference type="Pfam" id="PF00664">
    <property type="entry name" value="ABC_membrane"/>
    <property type="match status" value="1"/>
</dbReference>
<accession>A0A0A2C4J4</accession>
<feature type="transmembrane region" description="Helical" evidence="7">
    <location>
        <begin position="242"/>
        <end position="267"/>
    </location>
</feature>
<dbReference type="AlphaFoldDB" id="A0A0A2C4J4"/>
<proteinExistence type="predicted"/>
<dbReference type="Gene3D" id="1.20.1560.10">
    <property type="entry name" value="ABC transporter type 1, transmembrane domain"/>
    <property type="match status" value="1"/>
</dbReference>